<comment type="caution">
    <text evidence="3">The sequence shown here is derived from an EMBL/GenBank/DDBJ whole genome shotgun (WGS) entry which is preliminary data.</text>
</comment>
<reference evidence="3" key="1">
    <citation type="submission" date="2024-05" db="EMBL/GenBank/DDBJ databases">
        <title>Alkalihalobacillus sp. strain MEB203 novel alkaliphilic bacterium from Lonar Lake, India.</title>
        <authorList>
            <person name="Joshi A."/>
            <person name="Thite S."/>
            <person name="Mengade P."/>
        </authorList>
    </citation>
    <scope>NUCLEOTIDE SEQUENCE</scope>
    <source>
        <strain evidence="3">MEB 203</strain>
    </source>
</reference>
<feature type="region of interest" description="Disordered" evidence="1">
    <location>
        <begin position="61"/>
        <end position="123"/>
    </location>
</feature>
<dbReference type="Proteomes" id="UP001148125">
    <property type="component" value="Unassembled WGS sequence"/>
</dbReference>
<organism evidence="3 4">
    <name type="scientific">Alkalihalobacterium chitinilyticum</name>
    <dbReference type="NCBI Taxonomy" id="2980103"/>
    <lineage>
        <taxon>Bacteria</taxon>
        <taxon>Bacillati</taxon>
        <taxon>Bacillota</taxon>
        <taxon>Bacilli</taxon>
        <taxon>Bacillales</taxon>
        <taxon>Bacillaceae</taxon>
        <taxon>Alkalihalobacterium</taxon>
    </lineage>
</organism>
<dbReference type="NCBIfam" id="NF041554">
    <property type="entry name" value="SA1362_fam"/>
    <property type="match status" value="1"/>
</dbReference>
<name>A0ABT5V9X3_9BACI</name>
<sequence>MSRKMYNPLVLILIGLAVFGFFYRLITEPLQLLTQFLIFGAIAAILFFLYKRFLAKQFGVEGTSHRPKQPVKNKIKKTTNVIPHRKKAGQKKASNRTLNKRSSAPTLTVIEGKKGKKKNRALF</sequence>
<gene>
    <name evidence="3" type="ORF">N7Z68_02530</name>
</gene>
<protein>
    <recommendedName>
        <fullName evidence="5">YqhP</fullName>
    </recommendedName>
</protein>
<evidence type="ECO:0000313" key="3">
    <source>
        <dbReference type="EMBL" id="MDE5412263.1"/>
    </source>
</evidence>
<keyword evidence="2" id="KW-0472">Membrane</keyword>
<feature type="compositionally biased region" description="Basic residues" evidence="1">
    <location>
        <begin position="65"/>
        <end position="94"/>
    </location>
</feature>
<dbReference type="EMBL" id="JAOTPO010000001">
    <property type="protein sequence ID" value="MDE5412263.1"/>
    <property type="molecule type" value="Genomic_DNA"/>
</dbReference>
<evidence type="ECO:0008006" key="5">
    <source>
        <dbReference type="Google" id="ProtNLM"/>
    </source>
</evidence>
<keyword evidence="2" id="KW-1133">Transmembrane helix</keyword>
<evidence type="ECO:0000313" key="4">
    <source>
        <dbReference type="Proteomes" id="UP001148125"/>
    </source>
</evidence>
<feature type="transmembrane region" description="Helical" evidence="2">
    <location>
        <begin position="7"/>
        <end position="26"/>
    </location>
</feature>
<evidence type="ECO:0000256" key="1">
    <source>
        <dbReference type="SAM" id="MobiDB-lite"/>
    </source>
</evidence>
<feature type="transmembrane region" description="Helical" evidence="2">
    <location>
        <begin position="32"/>
        <end position="50"/>
    </location>
</feature>
<dbReference type="RefSeq" id="WP_275116878.1">
    <property type="nucleotide sequence ID" value="NZ_JAOTPO010000001.1"/>
</dbReference>
<dbReference type="InterPro" id="IPR048110">
    <property type="entry name" value="SA1362/YqhP-like"/>
</dbReference>
<feature type="compositionally biased region" description="Basic residues" evidence="1">
    <location>
        <begin position="114"/>
        <end position="123"/>
    </location>
</feature>
<accession>A0ABT5V9X3</accession>
<feature type="compositionally biased region" description="Polar residues" evidence="1">
    <location>
        <begin position="95"/>
        <end position="106"/>
    </location>
</feature>
<keyword evidence="4" id="KW-1185">Reference proteome</keyword>
<keyword evidence="2" id="KW-0812">Transmembrane</keyword>
<evidence type="ECO:0000256" key="2">
    <source>
        <dbReference type="SAM" id="Phobius"/>
    </source>
</evidence>
<proteinExistence type="predicted"/>